<dbReference type="EMBL" id="CACRTX010000016">
    <property type="protein sequence ID" value="VYU55785.1"/>
    <property type="molecule type" value="Genomic_DNA"/>
</dbReference>
<proteinExistence type="predicted"/>
<name>A0A6N3FUP7_ENTCA</name>
<organism evidence="1">
    <name type="scientific">Enterococcus casseliflavus</name>
    <name type="common">Enterococcus flavescens</name>
    <dbReference type="NCBI Taxonomy" id="37734"/>
    <lineage>
        <taxon>Bacteria</taxon>
        <taxon>Bacillati</taxon>
        <taxon>Bacillota</taxon>
        <taxon>Bacilli</taxon>
        <taxon>Lactobacillales</taxon>
        <taxon>Enterococcaceae</taxon>
        <taxon>Enterococcus</taxon>
    </lineage>
</organism>
<dbReference type="Pfam" id="PF06030">
    <property type="entry name" value="WxLIP_PGBD"/>
    <property type="match status" value="1"/>
</dbReference>
<dbReference type="InterPro" id="IPR021759">
    <property type="entry name" value="WxLIP_HBD"/>
</dbReference>
<sequence length="347" mass="39192">MKKQIKWLVLISFFISLFCFIKVTGYAQTTRFTVTPELPQNQLSDVSYFDLLVTDETKQDLTVVLHNTSSDTLTIRAVALNSFTASSGIIAYQEEETAEENEGISFTTLISNPSQTVELKPGETTQIAFLLSMDKRKFNGEILGVFSFEEELPETVDRQEMNLQANYKIQQGVRLRQRIDSLPLPELDLIETKAKERNGVATLMSRIRNNQPTAFGKIAVTTTIREKESNTRVGGFSAENFQMAPNSILSLFSEFDQEILEPGTYTLRIELTAPKGSWVFDDTIVIDRTVANQVNQKTMLGAASLKNNVWLWIVGLLLFLVILLLVLLFLWYIRQKKDKGAGDDPIE</sequence>
<dbReference type="Pfam" id="PF11797">
    <property type="entry name" value="WxLIP_HBD"/>
    <property type="match status" value="1"/>
</dbReference>
<accession>A0A6N3FUP7</accession>
<protein>
    <submittedName>
        <fullName evidence="1">Uncharacterized protein</fullName>
    </submittedName>
</protein>
<gene>
    <name evidence="1" type="ORF">ECLFYP2_00564</name>
</gene>
<reference evidence="1" key="1">
    <citation type="submission" date="2019-11" db="EMBL/GenBank/DDBJ databases">
        <authorList>
            <person name="Feng L."/>
        </authorList>
    </citation>
    <scope>NUCLEOTIDE SEQUENCE</scope>
    <source>
        <strain evidence="1">ECasseliflavusLFYP2</strain>
    </source>
</reference>
<dbReference type="InterPro" id="IPR010317">
    <property type="entry name" value="WxLIP_PGBD"/>
</dbReference>
<dbReference type="RefSeq" id="WP_074931792.1">
    <property type="nucleotide sequence ID" value="NZ_CACRTX010000016.1"/>
</dbReference>
<dbReference type="AlphaFoldDB" id="A0A6N3FUP7"/>
<evidence type="ECO:0000313" key="1">
    <source>
        <dbReference type="EMBL" id="VYU55785.1"/>
    </source>
</evidence>